<keyword evidence="2" id="KW-1185">Reference proteome</keyword>
<dbReference type="RefSeq" id="WP_153400942.1">
    <property type="nucleotide sequence ID" value="NZ_ML762424.1"/>
</dbReference>
<dbReference type="Proteomes" id="UP000480246">
    <property type="component" value="Unassembled WGS sequence"/>
</dbReference>
<dbReference type="AlphaFoldDB" id="A0A7C8L9T9"/>
<organism evidence="1 2">
    <name type="scientific">Gracilibacillus oryzae</name>
    <dbReference type="NCBI Taxonomy" id="1672701"/>
    <lineage>
        <taxon>Bacteria</taxon>
        <taxon>Bacillati</taxon>
        <taxon>Bacillota</taxon>
        <taxon>Bacilli</taxon>
        <taxon>Bacillales</taxon>
        <taxon>Bacillaceae</taxon>
        <taxon>Gracilibacillus</taxon>
    </lineage>
</organism>
<protein>
    <submittedName>
        <fullName evidence="1">Uncharacterized protein</fullName>
    </submittedName>
</protein>
<evidence type="ECO:0000313" key="1">
    <source>
        <dbReference type="EMBL" id="KAB8139264.1"/>
    </source>
</evidence>
<dbReference type="EMBL" id="WEID01000005">
    <property type="protein sequence ID" value="KAB8139264.1"/>
    <property type="molecule type" value="Genomic_DNA"/>
</dbReference>
<proteinExistence type="predicted"/>
<dbReference type="OrthoDB" id="2627254at2"/>
<name>A0A7C8L9T9_9BACI</name>
<evidence type="ECO:0000313" key="2">
    <source>
        <dbReference type="Proteomes" id="UP000480246"/>
    </source>
</evidence>
<comment type="caution">
    <text evidence="1">The sequence shown here is derived from an EMBL/GenBank/DDBJ whole genome shotgun (WGS) entry which is preliminary data.</text>
</comment>
<accession>A0A7C8L9T9</accession>
<sequence length="90" mass="10950">MSNQPRQKQYKSENGKEYTFQHPGVLNWVRNKDKMREKDGKPNEENLQKYVMENVIVQPKVSWDYWDEHLEDYEEVMQEATTFLRGLKLK</sequence>
<reference evidence="1 2" key="1">
    <citation type="submission" date="2019-10" db="EMBL/GenBank/DDBJ databases">
        <title>Gracilibacillus sp. nov. isolated from rice seeds.</title>
        <authorList>
            <person name="He S."/>
        </authorList>
    </citation>
    <scope>NUCLEOTIDE SEQUENCE [LARGE SCALE GENOMIC DNA]</scope>
    <source>
        <strain evidence="1 2">TD8</strain>
    </source>
</reference>
<gene>
    <name evidence="1" type="ORF">F9U64_01170</name>
</gene>